<sequence length="213" mass="23536">MYTLISPDYAFDETFYDFEWCVYPKDGAEYYRLPPSTTGAGSGGESDVISTHSGNETVLSTLSIAAAATPSPGILSSYASLVNPDEGSSLNFVQTPVIDGVKCAKIEINDVIPEIEYWQSAILCSVLGANPPLKVIEGYLRRIWKYLDIDKICLVRKGVYLLRFNSLADQLVAVQRGVYYFDNKPLLVKPCNQEMDINTKPSPHFPSRSDSST</sequence>
<comment type="caution">
    <text evidence="2">The sequence shown here is derived from an EMBL/GenBank/DDBJ whole genome shotgun (WGS) entry which is preliminary data.</text>
</comment>
<name>A0A9Q1GIX2_9CARY</name>
<dbReference type="EMBL" id="JAKOGI010002465">
    <property type="protein sequence ID" value="KAJ8421942.1"/>
    <property type="molecule type" value="Genomic_DNA"/>
</dbReference>
<protein>
    <recommendedName>
        <fullName evidence="1">DUF4283 domain-containing protein</fullName>
    </recommendedName>
</protein>
<dbReference type="AlphaFoldDB" id="A0A9Q1GIX2"/>
<dbReference type="PANTHER" id="PTHR33233">
    <property type="entry name" value="ENDONUCLEASE/EXONUCLEASE/PHOSPHATASE"/>
    <property type="match status" value="1"/>
</dbReference>
<reference evidence="2" key="1">
    <citation type="submission" date="2022-04" db="EMBL/GenBank/DDBJ databases">
        <title>Carnegiea gigantea Genome sequencing and assembly v2.</title>
        <authorList>
            <person name="Copetti D."/>
            <person name="Sanderson M.J."/>
            <person name="Burquez A."/>
            <person name="Wojciechowski M.F."/>
        </authorList>
    </citation>
    <scope>NUCLEOTIDE SEQUENCE</scope>
    <source>
        <strain evidence="2">SGP5-SGP5p</strain>
        <tissue evidence="2">Aerial part</tissue>
    </source>
</reference>
<keyword evidence="3" id="KW-1185">Reference proteome</keyword>
<organism evidence="2 3">
    <name type="scientific">Carnegiea gigantea</name>
    <dbReference type="NCBI Taxonomy" id="171969"/>
    <lineage>
        <taxon>Eukaryota</taxon>
        <taxon>Viridiplantae</taxon>
        <taxon>Streptophyta</taxon>
        <taxon>Embryophyta</taxon>
        <taxon>Tracheophyta</taxon>
        <taxon>Spermatophyta</taxon>
        <taxon>Magnoliopsida</taxon>
        <taxon>eudicotyledons</taxon>
        <taxon>Gunneridae</taxon>
        <taxon>Pentapetalae</taxon>
        <taxon>Caryophyllales</taxon>
        <taxon>Cactineae</taxon>
        <taxon>Cactaceae</taxon>
        <taxon>Cactoideae</taxon>
        <taxon>Echinocereeae</taxon>
        <taxon>Carnegiea</taxon>
    </lineage>
</organism>
<evidence type="ECO:0000313" key="3">
    <source>
        <dbReference type="Proteomes" id="UP001153076"/>
    </source>
</evidence>
<gene>
    <name evidence="2" type="ORF">Cgig2_012934</name>
</gene>
<evidence type="ECO:0000313" key="2">
    <source>
        <dbReference type="EMBL" id="KAJ8421942.1"/>
    </source>
</evidence>
<proteinExistence type="predicted"/>
<dbReference type="OrthoDB" id="1939300at2759"/>
<evidence type="ECO:0000259" key="1">
    <source>
        <dbReference type="Pfam" id="PF14111"/>
    </source>
</evidence>
<dbReference type="Pfam" id="PF14111">
    <property type="entry name" value="DUF4283"/>
    <property type="match status" value="1"/>
</dbReference>
<feature type="domain" description="DUF4283" evidence="1">
    <location>
        <begin position="116"/>
        <end position="195"/>
    </location>
</feature>
<accession>A0A9Q1GIX2</accession>
<dbReference type="InterPro" id="IPR025558">
    <property type="entry name" value="DUF4283"/>
</dbReference>
<dbReference type="PANTHER" id="PTHR33233:SF17">
    <property type="entry name" value="DUF4283 DOMAIN-CONTAINING PROTEIN"/>
    <property type="match status" value="1"/>
</dbReference>
<dbReference type="Proteomes" id="UP001153076">
    <property type="component" value="Unassembled WGS sequence"/>
</dbReference>